<dbReference type="RefSeq" id="WP_277858893.1">
    <property type="nucleotide sequence ID" value="NZ_JARRAG010000001.1"/>
</dbReference>
<dbReference type="PROSITE" id="PS00138">
    <property type="entry name" value="SUBTILASE_SER"/>
    <property type="match status" value="1"/>
</dbReference>
<dbReference type="PROSITE" id="PS51892">
    <property type="entry name" value="SUBTILASE"/>
    <property type="match status" value="1"/>
</dbReference>
<keyword evidence="4 5" id="KW-0720">Serine protease</keyword>
<evidence type="ECO:0000256" key="4">
    <source>
        <dbReference type="ARBA" id="ARBA00022825"/>
    </source>
</evidence>
<keyword evidence="9" id="KW-1185">Reference proteome</keyword>
<sequence>MSIRTENRRRRGVRQSRTRTVHFERLEARTVLSTTSAGALLVQVKDASTADLAAAAERAGATLQPTGLPGVLEATGTSTALRRLSGRLAVLPGLGYVEPSQTFSIDATPNDPGYVDNSQWGLNGTAGIDAPTAWNATTGSSTVVVAVVDTGVDYNHPDLYQNMWINQAEIPASRRANLTDVDGDGLITFYDLNYTSPGGSKPNQGVGKIVDSNGDGLITGSDLLVSMGRLPGGADSGQGGWSNGVSDDGDQYVDDIIGWNFVAGNNNPLDDHGHGTHVAGIIGATGNNGVGVSGVDWRVQIMALKFLDSSGSGSDVDAAAATLYAAAHGARVSNNSYGAAGTASTTFDSAIAAAAAAGSVFVAAAGNSALNTDVNPFWPASSASPNVVSVAAIASDGTLASFSNYGRTTVDVAAPGVSILSTLPGNRYGYQSGTSMASPFVSGAAALLLAAHPEWTYTQIITQIESTATPVPALQTKLVTGGRLNVGAALPRSGNAATFLGADAATQGSWRGVRGAAGYALAGSATSLPAGVSLALASASSYTWAAGSADVRALQDPAGTGRTAATWYSASAFSATLSLGAQPRTVGLYFVDWDGSARSQRVDVLDADTGALLDSRTVASFHDGLYLSWSLAGRVQLRITRTAGVNAVLSGLFLDGEAGNAATFLGADATTQGSWRGVRGAAGYALAGSATSLPAGVSLALASASSYTWAAGSADVRALQDPAGTGRTAATWYSASAFSATLSLGAQPRTVGLYFVDWDGSARSQRVDVLDADTGALLDSRTVASFHDGLYLSWSLAGRVQLRITRTAGVNAVLSGLFLDGEAGNAATFLGADATTQGSWRGVRGAAGYALAGSATSLPAGVSLALASASSYTWAAGSADVRALQDPAGTGRTAATWYSASAFSATLSLGAQPRTVGLYFVDWDGSARSQRVDVLDADTGALLDSRTVASFHDGLYLSWSLAGRVQLRITRTAGVNAVLSGLFLDGEAGNAATFLGADATTQGSWRGVRGAAGYALAGSATSLPAGVSLALASASSYTWAAGSADVRALQDPAGTGRTAATWYSASAFSATLSLGAQPRTVGLYFVDWDGSARSQRVDVLDADTGALLDSRTVASFHDGLYLSWSLAGRVQLRITRTAGVNAVLSGLFLD</sequence>
<dbReference type="InterPro" id="IPR023827">
    <property type="entry name" value="Peptidase_S8_Asp-AS"/>
</dbReference>
<reference evidence="8 9" key="1">
    <citation type="submission" date="2023-03" db="EMBL/GenBank/DDBJ databases">
        <title>Paludisphaera mucosa sp. nov. a novel planctomycete from northern fen.</title>
        <authorList>
            <person name="Ivanova A."/>
        </authorList>
    </citation>
    <scope>NUCLEOTIDE SEQUENCE [LARGE SCALE GENOMIC DNA]</scope>
    <source>
        <strain evidence="8 9">Pla2</strain>
    </source>
</reference>
<evidence type="ECO:0000256" key="1">
    <source>
        <dbReference type="ARBA" id="ARBA00011073"/>
    </source>
</evidence>
<dbReference type="InterPro" id="IPR023828">
    <property type="entry name" value="Peptidase_S8_Ser-AS"/>
</dbReference>
<feature type="active site" description="Charge relay system" evidence="5">
    <location>
        <position position="149"/>
    </location>
</feature>
<dbReference type="PRINTS" id="PR00723">
    <property type="entry name" value="SUBTILISIN"/>
</dbReference>
<evidence type="ECO:0000256" key="2">
    <source>
        <dbReference type="ARBA" id="ARBA00022670"/>
    </source>
</evidence>
<dbReference type="InterPro" id="IPR000209">
    <property type="entry name" value="Peptidase_S8/S53_dom"/>
</dbReference>
<dbReference type="Pfam" id="PF00082">
    <property type="entry name" value="Peptidase_S8"/>
    <property type="match status" value="1"/>
</dbReference>
<dbReference type="InterPro" id="IPR015500">
    <property type="entry name" value="Peptidase_S8_subtilisin-rel"/>
</dbReference>
<dbReference type="EMBL" id="JARRAG010000001">
    <property type="protein sequence ID" value="MDG3002529.1"/>
    <property type="molecule type" value="Genomic_DNA"/>
</dbReference>
<feature type="domain" description="Peptidase S8/S53" evidence="7">
    <location>
        <begin position="141"/>
        <end position="470"/>
    </location>
</feature>
<keyword evidence="2 5" id="KW-0645">Protease</keyword>
<proteinExistence type="inferred from homology"/>
<comment type="caution">
    <text evidence="8">The sequence shown here is derived from an EMBL/GenBank/DDBJ whole genome shotgun (WGS) entry which is preliminary data.</text>
</comment>
<evidence type="ECO:0000313" key="9">
    <source>
        <dbReference type="Proteomes" id="UP001216907"/>
    </source>
</evidence>
<accession>A0ABT6F4P7</accession>
<protein>
    <submittedName>
        <fullName evidence="8">S8 family serine peptidase</fullName>
    </submittedName>
</protein>
<dbReference type="InterPro" id="IPR018247">
    <property type="entry name" value="EF_Hand_1_Ca_BS"/>
</dbReference>
<evidence type="ECO:0000256" key="6">
    <source>
        <dbReference type="RuleBase" id="RU003355"/>
    </source>
</evidence>
<dbReference type="PROSITE" id="PS00136">
    <property type="entry name" value="SUBTILASE_ASP"/>
    <property type="match status" value="1"/>
</dbReference>
<evidence type="ECO:0000256" key="3">
    <source>
        <dbReference type="ARBA" id="ARBA00022801"/>
    </source>
</evidence>
<dbReference type="InterPro" id="IPR036852">
    <property type="entry name" value="Peptidase_S8/S53_dom_sf"/>
</dbReference>
<evidence type="ECO:0000256" key="5">
    <source>
        <dbReference type="PROSITE-ProRule" id="PRU01240"/>
    </source>
</evidence>
<keyword evidence="3 5" id="KW-0378">Hydrolase</keyword>
<dbReference type="InterPro" id="IPR022398">
    <property type="entry name" value="Peptidase_S8_His-AS"/>
</dbReference>
<feature type="active site" description="Charge relay system" evidence="5">
    <location>
        <position position="435"/>
    </location>
</feature>
<dbReference type="Gene3D" id="3.40.50.200">
    <property type="entry name" value="Peptidase S8/S53 domain"/>
    <property type="match status" value="1"/>
</dbReference>
<organism evidence="8 9">
    <name type="scientific">Paludisphaera mucosa</name>
    <dbReference type="NCBI Taxonomy" id="3030827"/>
    <lineage>
        <taxon>Bacteria</taxon>
        <taxon>Pseudomonadati</taxon>
        <taxon>Planctomycetota</taxon>
        <taxon>Planctomycetia</taxon>
        <taxon>Isosphaerales</taxon>
        <taxon>Isosphaeraceae</taxon>
        <taxon>Paludisphaera</taxon>
    </lineage>
</organism>
<evidence type="ECO:0000259" key="7">
    <source>
        <dbReference type="Pfam" id="PF00082"/>
    </source>
</evidence>
<dbReference type="PROSITE" id="PS00018">
    <property type="entry name" value="EF_HAND_1"/>
    <property type="match status" value="2"/>
</dbReference>
<dbReference type="PANTHER" id="PTHR43806">
    <property type="entry name" value="PEPTIDASE S8"/>
    <property type="match status" value="1"/>
</dbReference>
<feature type="active site" description="Charge relay system" evidence="5">
    <location>
        <position position="274"/>
    </location>
</feature>
<dbReference type="SUPFAM" id="SSF52743">
    <property type="entry name" value="Subtilisin-like"/>
    <property type="match status" value="1"/>
</dbReference>
<dbReference type="InterPro" id="IPR050131">
    <property type="entry name" value="Peptidase_S8_subtilisin-like"/>
</dbReference>
<dbReference type="PROSITE" id="PS00137">
    <property type="entry name" value="SUBTILASE_HIS"/>
    <property type="match status" value="1"/>
</dbReference>
<name>A0ABT6F4P7_9BACT</name>
<dbReference type="Proteomes" id="UP001216907">
    <property type="component" value="Unassembled WGS sequence"/>
</dbReference>
<comment type="similarity">
    <text evidence="1 5 6">Belongs to the peptidase S8 family.</text>
</comment>
<gene>
    <name evidence="8" type="ORF">PZE19_01905</name>
</gene>
<evidence type="ECO:0000313" key="8">
    <source>
        <dbReference type="EMBL" id="MDG3002529.1"/>
    </source>
</evidence>
<dbReference type="PANTHER" id="PTHR43806:SF11">
    <property type="entry name" value="CEREVISIN-RELATED"/>
    <property type="match status" value="1"/>
</dbReference>